<dbReference type="InterPro" id="IPR043143">
    <property type="entry name" value="Mal/L-sulf/L-lact_DH-like_NADP"/>
</dbReference>
<proteinExistence type="inferred from homology"/>
<sequence length="304" mass="31108">MASDVWGNASHGLMRLGYYLRRLDAGGINAKAGLKEISSRPAATVYDGENGLGHWQVWEGAKLGVSRAKEFGISLVSIAHSNHCGALGVYLYPALDANCISIIFTNGPAVMPAVGGNAPLLSTSPIAAGVPASTPMIVDLATSAVARGKIAAKAKEGGTIPAGWAVDREGNTITDAKEALNGMLAPLGGAKGFALGLLVESMVAGLTAGSLSTEIPDMFNESDDAKGQEISHTIITVDADAISGAKGRARLDQLAASVKATGGRTPGASRVHPSKITSEKCTIAPAVTEELNIWAERLGVAARI</sequence>
<comment type="similarity">
    <text evidence="1">Belongs to the LDH2/MDH2 oxidoreductase family.</text>
</comment>
<name>A0A6J6DQK9_9ZZZZ</name>
<dbReference type="Pfam" id="PF02615">
    <property type="entry name" value="Ldh_2"/>
    <property type="match status" value="1"/>
</dbReference>
<dbReference type="InterPro" id="IPR003767">
    <property type="entry name" value="Malate/L-lactate_DH-like"/>
</dbReference>
<dbReference type="Gene3D" id="3.30.1370.60">
    <property type="entry name" value="Hypothetical oxidoreductase yiak, domain 2"/>
    <property type="match status" value="1"/>
</dbReference>
<dbReference type="PANTHER" id="PTHR11091">
    <property type="entry name" value="OXIDOREDUCTASE-RELATED"/>
    <property type="match status" value="1"/>
</dbReference>
<keyword evidence="2" id="KW-0560">Oxidoreductase</keyword>
<dbReference type="GO" id="GO:0016491">
    <property type="term" value="F:oxidoreductase activity"/>
    <property type="evidence" value="ECO:0007669"/>
    <property type="project" value="UniProtKB-KW"/>
</dbReference>
<reference evidence="3" key="1">
    <citation type="submission" date="2020-05" db="EMBL/GenBank/DDBJ databases">
        <authorList>
            <person name="Chiriac C."/>
            <person name="Salcher M."/>
            <person name="Ghai R."/>
            <person name="Kavagutti S V."/>
        </authorList>
    </citation>
    <scope>NUCLEOTIDE SEQUENCE</scope>
</reference>
<dbReference type="AlphaFoldDB" id="A0A6J6DQK9"/>
<organism evidence="3">
    <name type="scientific">freshwater metagenome</name>
    <dbReference type="NCBI Taxonomy" id="449393"/>
    <lineage>
        <taxon>unclassified sequences</taxon>
        <taxon>metagenomes</taxon>
        <taxon>ecological metagenomes</taxon>
    </lineage>
</organism>
<dbReference type="InterPro" id="IPR043144">
    <property type="entry name" value="Mal/L-sulf/L-lact_DH-like_ah"/>
</dbReference>
<dbReference type="EMBL" id="CAEZTJ010000045">
    <property type="protein sequence ID" value="CAB4565484.1"/>
    <property type="molecule type" value="Genomic_DNA"/>
</dbReference>
<dbReference type="PANTHER" id="PTHR11091:SF0">
    <property type="entry name" value="MALATE DEHYDROGENASE"/>
    <property type="match status" value="1"/>
</dbReference>
<dbReference type="SUPFAM" id="SSF89733">
    <property type="entry name" value="L-sulfolactate dehydrogenase-like"/>
    <property type="match status" value="1"/>
</dbReference>
<evidence type="ECO:0000313" key="3">
    <source>
        <dbReference type="EMBL" id="CAB4565484.1"/>
    </source>
</evidence>
<evidence type="ECO:0000256" key="1">
    <source>
        <dbReference type="ARBA" id="ARBA00006056"/>
    </source>
</evidence>
<accession>A0A6J6DQK9</accession>
<dbReference type="Gene3D" id="1.10.1530.10">
    <property type="match status" value="1"/>
</dbReference>
<evidence type="ECO:0000256" key="2">
    <source>
        <dbReference type="ARBA" id="ARBA00023002"/>
    </source>
</evidence>
<protein>
    <submittedName>
        <fullName evidence="3">Unannotated protein</fullName>
    </submittedName>
</protein>
<dbReference type="InterPro" id="IPR036111">
    <property type="entry name" value="Mal/L-sulfo/L-lacto_DH-like_sf"/>
</dbReference>
<gene>
    <name evidence="3" type="ORF">UFOPK1650_00435</name>
</gene>